<evidence type="ECO:0000313" key="1">
    <source>
        <dbReference type="EMBL" id="CAB4144362.1"/>
    </source>
</evidence>
<dbReference type="EMBL" id="LR796426">
    <property type="protein sequence ID" value="CAB4144362.1"/>
    <property type="molecule type" value="Genomic_DNA"/>
</dbReference>
<proteinExistence type="predicted"/>
<organism evidence="1">
    <name type="scientific">uncultured Caudovirales phage</name>
    <dbReference type="NCBI Taxonomy" id="2100421"/>
    <lineage>
        <taxon>Viruses</taxon>
        <taxon>Duplodnaviria</taxon>
        <taxon>Heunggongvirae</taxon>
        <taxon>Uroviricota</taxon>
        <taxon>Caudoviricetes</taxon>
        <taxon>Peduoviridae</taxon>
        <taxon>Maltschvirus</taxon>
        <taxon>Maltschvirus maltsch</taxon>
    </lineage>
</organism>
<gene>
    <name evidence="1" type="ORF">UFOVP453_33</name>
</gene>
<reference evidence="1" key="1">
    <citation type="submission" date="2020-04" db="EMBL/GenBank/DDBJ databases">
        <authorList>
            <person name="Chiriac C."/>
            <person name="Salcher M."/>
            <person name="Ghai R."/>
            <person name="Kavagutti S V."/>
        </authorList>
    </citation>
    <scope>NUCLEOTIDE SEQUENCE</scope>
</reference>
<accession>A0A6J5MDP0</accession>
<sequence length="48" mass="5533">MRKYRGVTIRRTSNGWTKWSAEIGWKLLQADTLDGIKRLITNTLKGAK</sequence>
<protein>
    <submittedName>
        <fullName evidence="1">Uncharacterized protein</fullName>
    </submittedName>
</protein>
<name>A0A6J5MDP0_9CAUD</name>